<proteinExistence type="predicted"/>
<dbReference type="EMBL" id="JRNQ01000129">
    <property type="protein sequence ID" value="KGF41473.1"/>
    <property type="molecule type" value="Genomic_DNA"/>
</dbReference>
<reference evidence="3 4" key="1">
    <citation type="submission" date="2014-07" db="EMBL/GenBank/DDBJ databases">
        <authorList>
            <person name="McCorrison J."/>
            <person name="Sanka R."/>
            <person name="Torralba M."/>
            <person name="Gillis M."/>
            <person name="Haft D.H."/>
            <person name="Methe B."/>
            <person name="Sutton G."/>
            <person name="Nelson K.E."/>
        </authorList>
    </citation>
    <scope>NUCLEOTIDE SEQUENCE [LARGE SCALE GENOMIC DNA]</scope>
    <source>
        <strain evidence="3 4">DNF00320</strain>
    </source>
</reference>
<comment type="caution">
    <text evidence="3">The sequence shown here is derived from an EMBL/GenBank/DDBJ whole genome shotgun (WGS) entry which is preliminary data.</text>
</comment>
<organism evidence="3 4">
    <name type="scientific">Prevotella bivia DNF00320</name>
    <dbReference type="NCBI Taxonomy" id="1401068"/>
    <lineage>
        <taxon>Bacteria</taxon>
        <taxon>Pseudomonadati</taxon>
        <taxon>Bacteroidota</taxon>
        <taxon>Bacteroidia</taxon>
        <taxon>Bacteroidales</taxon>
        <taxon>Prevotellaceae</taxon>
        <taxon>Prevotella</taxon>
    </lineage>
</organism>
<name>A0A096A3B3_9BACT</name>
<evidence type="ECO:0000259" key="2">
    <source>
        <dbReference type="Pfam" id="PF25583"/>
    </source>
</evidence>
<dbReference type="PANTHER" id="PTHR34580">
    <property type="match status" value="1"/>
</dbReference>
<dbReference type="PROSITE" id="PS52050">
    <property type="entry name" value="WYL"/>
    <property type="match status" value="1"/>
</dbReference>
<feature type="domain" description="WCX" evidence="2">
    <location>
        <begin position="240"/>
        <end position="314"/>
    </location>
</feature>
<evidence type="ECO:0000313" key="3">
    <source>
        <dbReference type="EMBL" id="KGF41473.1"/>
    </source>
</evidence>
<gene>
    <name evidence="3" type="ORF">HMPREF0647_11315</name>
</gene>
<dbReference type="InterPro" id="IPR026881">
    <property type="entry name" value="WYL_dom"/>
</dbReference>
<dbReference type="Proteomes" id="UP000029525">
    <property type="component" value="Unassembled WGS sequence"/>
</dbReference>
<dbReference type="Pfam" id="PF13280">
    <property type="entry name" value="WYL"/>
    <property type="match status" value="1"/>
</dbReference>
<dbReference type="AlphaFoldDB" id="A0A096A3B3"/>
<protein>
    <submittedName>
        <fullName evidence="3">Transcriptional regulator</fullName>
    </submittedName>
</protein>
<accession>A0A096A3B3</accession>
<evidence type="ECO:0000313" key="4">
    <source>
        <dbReference type="Proteomes" id="UP000029525"/>
    </source>
</evidence>
<dbReference type="PANTHER" id="PTHR34580:SF9">
    <property type="entry name" value="SLL5097 PROTEIN"/>
    <property type="match status" value="1"/>
</dbReference>
<dbReference type="RefSeq" id="WP_036868966.1">
    <property type="nucleotide sequence ID" value="NZ_JRNQ01000129.1"/>
</dbReference>
<dbReference type="InterPro" id="IPR057727">
    <property type="entry name" value="WCX_dom"/>
</dbReference>
<evidence type="ECO:0000259" key="1">
    <source>
        <dbReference type="Pfam" id="PF13280"/>
    </source>
</evidence>
<feature type="domain" description="WYL" evidence="1">
    <location>
        <begin position="122"/>
        <end position="205"/>
    </location>
</feature>
<dbReference type="OrthoDB" id="43316at2"/>
<dbReference type="InterPro" id="IPR051534">
    <property type="entry name" value="CBASS_pafABC_assoc_protein"/>
</dbReference>
<sequence>MAANNLGRYVWLLDTIRRHKRLTFEEINRLWVCSGLSYGEGDEIPLRTFHNHRKAISDIFDVYIECDNKDGYRYYIDAPEKLKSDSLRSWLIDSYSVLNQVQADKKLEGRILFEDIPSGHEWLTSIMQAMREEKVLYITYQGFGKPIENSFEIEPYYLKVINRRWYVLARSPYYSERNQRQNKEDGGNPPADDYRLYALDRVLDMVLTDKHFKMKKSFDIEEYFEGCYGIIANKNIPIERIVLKAWKPHCYYLESLPLHHSQRIIAQDDESITFELNVRPTFDFYQALLAQTDMAEVLEPESVRQEMKRFTENMLYHYKK</sequence>
<dbReference type="Pfam" id="PF25583">
    <property type="entry name" value="WCX"/>
    <property type="match status" value="1"/>
</dbReference>